<dbReference type="Gene3D" id="3.20.20.140">
    <property type="entry name" value="Metal-dependent hydrolases"/>
    <property type="match status" value="1"/>
</dbReference>
<evidence type="ECO:0000259" key="1">
    <source>
        <dbReference type="Pfam" id="PF04909"/>
    </source>
</evidence>
<comment type="caution">
    <text evidence="2">The sequence shown here is derived from an EMBL/GenBank/DDBJ whole genome shotgun (WGS) entry which is preliminary data.</text>
</comment>
<protein>
    <submittedName>
        <fullName evidence="2">2-pyrone-4,6-dicarboxylate hydrolase</fullName>
    </submittedName>
</protein>
<dbReference type="PANTHER" id="PTHR35563:SF2">
    <property type="entry name" value="BARREL METAL-DEPENDENT HYDROLASE, PUTATIVE (AFU_ORTHOLOGUE AFUA_1G16240)-RELATED"/>
    <property type="match status" value="1"/>
</dbReference>
<organism evidence="2">
    <name type="scientific">Streptomyces sp. gb1(2016)</name>
    <dbReference type="NCBI Taxonomy" id="1828321"/>
    <lineage>
        <taxon>Bacteria</taxon>
        <taxon>Bacillati</taxon>
        <taxon>Actinomycetota</taxon>
        <taxon>Actinomycetes</taxon>
        <taxon>Kitasatosporales</taxon>
        <taxon>Streptomycetaceae</taxon>
        <taxon>Streptomyces</taxon>
    </lineage>
</organism>
<sequence>MSVPSPKTPGWLDWYPDPSVPAFRLPAGTVDAHCHVFGPQAAFPFAPERKYTPCDAGKDRLAALHEHLGVSRAVIVQATCHGADNTAMTDAVRAANGRARGIATVRPDITEAELAELHTAGVRGVRFNFLRRLVDASPKEDLATIAAKIAPLGWHIVLYFESADLPELGDFFGSLPAPLVVDHMGRPDVALPVDGPQFTGFLRFVDSHDVWVKVSCPERLSVTGPPALDGEKHAYTDVVPFARRVVEEFGDRVLWGTDWPHPNLTDHMPDDGLLVDHVPQVAVTPEQQHRLLVANPMSLYWPGEGV</sequence>
<feature type="domain" description="Amidohydrolase-related" evidence="1">
    <location>
        <begin position="30"/>
        <end position="300"/>
    </location>
</feature>
<dbReference type="InterPro" id="IPR047874">
    <property type="entry name" value="GLI/LigI"/>
</dbReference>
<keyword evidence="2" id="KW-0378">Hydrolase</keyword>
<dbReference type="RefSeq" id="WP_147982523.1">
    <property type="nucleotide sequence ID" value="NZ_RDBM01000010.1"/>
</dbReference>
<proteinExistence type="predicted"/>
<dbReference type="InterPro" id="IPR006680">
    <property type="entry name" value="Amidohydro-rel"/>
</dbReference>
<dbReference type="AlphaFoldDB" id="A0A652LDI3"/>
<evidence type="ECO:0000313" key="2">
    <source>
        <dbReference type="EMBL" id="TXS33714.1"/>
    </source>
</evidence>
<dbReference type="CDD" id="cd01311">
    <property type="entry name" value="PDC_hydrolase"/>
    <property type="match status" value="1"/>
</dbReference>
<dbReference type="GO" id="GO:0016787">
    <property type="term" value="F:hydrolase activity"/>
    <property type="evidence" value="ECO:0007669"/>
    <property type="project" value="UniProtKB-KW"/>
</dbReference>
<dbReference type="InterPro" id="IPR032466">
    <property type="entry name" value="Metal_Hydrolase"/>
</dbReference>
<dbReference type="PANTHER" id="PTHR35563">
    <property type="entry name" value="BARREL METAL-DEPENDENT HYDROLASE, PUTATIVE (AFU_ORTHOLOGUE AFUA_1G16240)-RELATED"/>
    <property type="match status" value="1"/>
</dbReference>
<accession>A0A652LDI3</accession>
<gene>
    <name evidence="2" type="ORF">EAO74_02675</name>
</gene>
<reference evidence="2" key="1">
    <citation type="submission" date="2018-10" db="EMBL/GenBank/DDBJ databases">
        <authorList>
            <person name="Hariharan J."/>
            <person name="Choudoir M.J."/>
            <person name="Diebold P."/>
            <person name="Panke-Buisse K."/>
            <person name="Campbell A.N."/>
            <person name="Buckley D.H."/>
        </authorList>
    </citation>
    <scope>NUCLEOTIDE SEQUENCE</scope>
    <source>
        <strain evidence="2">Gb1</strain>
    </source>
</reference>
<dbReference type="Pfam" id="PF04909">
    <property type="entry name" value="Amidohydro_2"/>
    <property type="match status" value="1"/>
</dbReference>
<dbReference type="EMBL" id="RDBM01000010">
    <property type="protein sequence ID" value="TXS33714.1"/>
    <property type="molecule type" value="Genomic_DNA"/>
</dbReference>
<name>A0A652LDI3_9ACTN</name>
<dbReference type="InterPro" id="IPR052358">
    <property type="entry name" value="Aro_Compnd_Degr_Hydrolases"/>
</dbReference>
<dbReference type="SUPFAM" id="SSF51556">
    <property type="entry name" value="Metallo-dependent hydrolases"/>
    <property type="match status" value="1"/>
</dbReference>